<accession>A0A8J2KAR6</accession>
<evidence type="ECO:0000313" key="1">
    <source>
        <dbReference type="EMBL" id="CAG7722424.1"/>
    </source>
</evidence>
<evidence type="ECO:0000313" key="2">
    <source>
        <dbReference type="Proteomes" id="UP000708208"/>
    </source>
</evidence>
<protein>
    <submittedName>
        <fullName evidence="1">Uncharacterized protein</fullName>
    </submittedName>
</protein>
<name>A0A8J2KAR6_9HEXA</name>
<sequence>MSTDTSEDQAESHWEDFFSEVHAPNYYEESLKKVRALITEAHETSSRVVLAKKLAAILRHVPNALDVLEVDAVLAKPKVSLQPPLLSCPPYTVFGV</sequence>
<keyword evidence="2" id="KW-1185">Reference proteome</keyword>
<dbReference type="Proteomes" id="UP000708208">
    <property type="component" value="Unassembled WGS sequence"/>
</dbReference>
<gene>
    <name evidence="1" type="ORF">AFUS01_LOCUS11556</name>
</gene>
<organism evidence="1 2">
    <name type="scientific">Allacma fusca</name>
    <dbReference type="NCBI Taxonomy" id="39272"/>
    <lineage>
        <taxon>Eukaryota</taxon>
        <taxon>Metazoa</taxon>
        <taxon>Ecdysozoa</taxon>
        <taxon>Arthropoda</taxon>
        <taxon>Hexapoda</taxon>
        <taxon>Collembola</taxon>
        <taxon>Symphypleona</taxon>
        <taxon>Sminthuridae</taxon>
        <taxon>Allacma</taxon>
    </lineage>
</organism>
<dbReference type="AlphaFoldDB" id="A0A8J2KAR6"/>
<proteinExistence type="predicted"/>
<comment type="caution">
    <text evidence="1">The sequence shown here is derived from an EMBL/GenBank/DDBJ whole genome shotgun (WGS) entry which is preliminary data.</text>
</comment>
<dbReference type="OrthoDB" id="70224at2759"/>
<dbReference type="EMBL" id="CAJVCH010089182">
    <property type="protein sequence ID" value="CAG7722424.1"/>
    <property type="molecule type" value="Genomic_DNA"/>
</dbReference>
<reference evidence="1" key="1">
    <citation type="submission" date="2021-06" db="EMBL/GenBank/DDBJ databases">
        <authorList>
            <person name="Hodson N. C."/>
            <person name="Mongue J. A."/>
            <person name="Jaron S. K."/>
        </authorList>
    </citation>
    <scope>NUCLEOTIDE SEQUENCE</scope>
</reference>